<dbReference type="PRINTS" id="PR00502">
    <property type="entry name" value="NUDIXFAMILY"/>
</dbReference>
<dbReference type="PANTHER" id="PTHR43046:SF2">
    <property type="entry name" value="8-OXO-DGTP DIPHOSPHATASE-RELATED"/>
    <property type="match status" value="1"/>
</dbReference>
<dbReference type="PROSITE" id="PS00893">
    <property type="entry name" value="NUDIX_BOX"/>
    <property type="match status" value="1"/>
</dbReference>
<keyword evidence="3 4" id="KW-0378">Hydrolase</keyword>
<dbReference type="Gene3D" id="3.90.79.10">
    <property type="entry name" value="Nucleoside Triphosphate Pyrophosphohydrolase"/>
    <property type="match status" value="1"/>
</dbReference>
<gene>
    <name evidence="6" type="ORF">ABA31_06110</name>
</gene>
<comment type="caution">
    <text evidence="6">The sequence shown here is derived from an EMBL/GenBank/DDBJ whole genome shotgun (WGS) entry which is preliminary data.</text>
</comment>
<accession>A0AA87UR94</accession>
<proteinExistence type="inferred from homology"/>
<dbReference type="InterPro" id="IPR020476">
    <property type="entry name" value="Nudix_hydrolase"/>
</dbReference>
<comment type="cofactor">
    <cofactor evidence="1">
        <name>Mg(2+)</name>
        <dbReference type="ChEBI" id="CHEBI:18420"/>
    </cofactor>
</comment>
<evidence type="ECO:0000256" key="3">
    <source>
        <dbReference type="ARBA" id="ARBA00022801"/>
    </source>
</evidence>
<evidence type="ECO:0000256" key="1">
    <source>
        <dbReference type="ARBA" id="ARBA00001946"/>
    </source>
</evidence>
<reference evidence="6 7" key="1">
    <citation type="submission" date="2019-07" db="EMBL/GenBank/DDBJ databases">
        <title>Whole genome shotgun sequence of Agrococcus baldri NBRC 103055.</title>
        <authorList>
            <person name="Hosoyama A."/>
            <person name="Uohara A."/>
            <person name="Ohji S."/>
            <person name="Ichikawa N."/>
        </authorList>
    </citation>
    <scope>NUCLEOTIDE SEQUENCE [LARGE SCALE GENOMIC DNA]</scope>
    <source>
        <strain evidence="6 7">NBRC 103055</strain>
    </source>
</reference>
<dbReference type="InterPro" id="IPR000086">
    <property type="entry name" value="NUDIX_hydrolase_dom"/>
</dbReference>
<protein>
    <submittedName>
        <fullName evidence="6">MutT/NUDIX family protein</fullName>
    </submittedName>
</protein>
<organism evidence="6 7">
    <name type="scientific">Agrococcus baldri</name>
    <dbReference type="NCBI Taxonomy" id="153730"/>
    <lineage>
        <taxon>Bacteria</taxon>
        <taxon>Bacillati</taxon>
        <taxon>Actinomycetota</taxon>
        <taxon>Actinomycetes</taxon>
        <taxon>Micrococcales</taxon>
        <taxon>Microbacteriaceae</taxon>
        <taxon>Agrococcus</taxon>
    </lineage>
</organism>
<sequence length="150" mass="16210">MWGMHSGCAAYPGRMGVITVSAICFERADGTVLTVRKRGTDRWMLPGGKPEGGESAAECAVREVHEELGVEIAISALEPMGEFETVAANEAGFALRASVFRTRVEIAPRVQAEIEAARWIDPAVGIDDEAEAPLNRELVFPLLLGERSRS</sequence>
<evidence type="ECO:0000256" key="4">
    <source>
        <dbReference type="RuleBase" id="RU003476"/>
    </source>
</evidence>
<feature type="domain" description="Nudix hydrolase" evidence="5">
    <location>
        <begin position="15"/>
        <end position="144"/>
    </location>
</feature>
<dbReference type="AlphaFoldDB" id="A0AA87UR94"/>
<keyword evidence="7" id="KW-1185">Reference proteome</keyword>
<evidence type="ECO:0000313" key="7">
    <source>
        <dbReference type="Proteomes" id="UP000321749"/>
    </source>
</evidence>
<dbReference type="Proteomes" id="UP000321749">
    <property type="component" value="Unassembled WGS sequence"/>
</dbReference>
<comment type="similarity">
    <text evidence="2 4">Belongs to the Nudix hydrolase family.</text>
</comment>
<evidence type="ECO:0000259" key="5">
    <source>
        <dbReference type="PROSITE" id="PS51462"/>
    </source>
</evidence>
<evidence type="ECO:0000313" key="6">
    <source>
        <dbReference type="EMBL" id="GEK79260.1"/>
    </source>
</evidence>
<evidence type="ECO:0000256" key="2">
    <source>
        <dbReference type="ARBA" id="ARBA00005582"/>
    </source>
</evidence>
<dbReference type="InterPro" id="IPR020084">
    <property type="entry name" value="NUDIX_hydrolase_CS"/>
</dbReference>
<dbReference type="EMBL" id="BJUU01000002">
    <property type="protein sequence ID" value="GEK79260.1"/>
    <property type="molecule type" value="Genomic_DNA"/>
</dbReference>
<name>A0AA87UR94_9MICO</name>
<dbReference type="SUPFAM" id="SSF55811">
    <property type="entry name" value="Nudix"/>
    <property type="match status" value="1"/>
</dbReference>
<dbReference type="PANTHER" id="PTHR43046">
    <property type="entry name" value="GDP-MANNOSE MANNOSYL HYDROLASE"/>
    <property type="match status" value="1"/>
</dbReference>
<dbReference type="PROSITE" id="PS51462">
    <property type="entry name" value="NUDIX"/>
    <property type="match status" value="1"/>
</dbReference>
<dbReference type="CDD" id="cd04690">
    <property type="entry name" value="NUDIX_Hydrolase"/>
    <property type="match status" value="1"/>
</dbReference>
<dbReference type="Pfam" id="PF00293">
    <property type="entry name" value="NUDIX"/>
    <property type="match status" value="1"/>
</dbReference>
<dbReference type="GO" id="GO:0016787">
    <property type="term" value="F:hydrolase activity"/>
    <property type="evidence" value="ECO:0007669"/>
    <property type="project" value="UniProtKB-KW"/>
</dbReference>
<dbReference type="InterPro" id="IPR015797">
    <property type="entry name" value="NUDIX_hydrolase-like_dom_sf"/>
</dbReference>